<protein>
    <submittedName>
        <fullName evidence="2">Uncharacterized protein</fullName>
    </submittedName>
</protein>
<dbReference type="AlphaFoldDB" id="X1TFC5"/>
<sequence>MITEREKRIEEDSENDEIKKLKNELEEKSRLINYLLENPVKLAKEEKCSFLIKTWSEGIGKWICYLYSKI</sequence>
<organism evidence="2">
    <name type="scientific">marine sediment metagenome</name>
    <dbReference type="NCBI Taxonomy" id="412755"/>
    <lineage>
        <taxon>unclassified sequences</taxon>
        <taxon>metagenomes</taxon>
        <taxon>ecological metagenomes</taxon>
    </lineage>
</organism>
<gene>
    <name evidence="2" type="ORF">S12H4_19851</name>
</gene>
<accession>X1TFC5</accession>
<feature type="coiled-coil region" evidence="1">
    <location>
        <begin position="4"/>
        <end position="38"/>
    </location>
</feature>
<name>X1TFC5_9ZZZZ</name>
<keyword evidence="1" id="KW-0175">Coiled coil</keyword>
<proteinExistence type="predicted"/>
<dbReference type="EMBL" id="BARW01009983">
    <property type="protein sequence ID" value="GAI86305.1"/>
    <property type="molecule type" value="Genomic_DNA"/>
</dbReference>
<comment type="caution">
    <text evidence="2">The sequence shown here is derived from an EMBL/GenBank/DDBJ whole genome shotgun (WGS) entry which is preliminary data.</text>
</comment>
<evidence type="ECO:0000313" key="2">
    <source>
        <dbReference type="EMBL" id="GAI86305.1"/>
    </source>
</evidence>
<evidence type="ECO:0000256" key="1">
    <source>
        <dbReference type="SAM" id="Coils"/>
    </source>
</evidence>
<reference evidence="2" key="1">
    <citation type="journal article" date="2014" name="Front. Microbiol.">
        <title>High frequency of phylogenetically diverse reductive dehalogenase-homologous genes in deep subseafloor sedimentary metagenomes.</title>
        <authorList>
            <person name="Kawai M."/>
            <person name="Futagami T."/>
            <person name="Toyoda A."/>
            <person name="Takaki Y."/>
            <person name="Nishi S."/>
            <person name="Hori S."/>
            <person name="Arai W."/>
            <person name="Tsubouchi T."/>
            <person name="Morono Y."/>
            <person name="Uchiyama I."/>
            <person name="Ito T."/>
            <person name="Fujiyama A."/>
            <person name="Inagaki F."/>
            <person name="Takami H."/>
        </authorList>
    </citation>
    <scope>NUCLEOTIDE SEQUENCE</scope>
    <source>
        <strain evidence="2">Expedition CK06-06</strain>
    </source>
</reference>